<feature type="non-terminal residue" evidence="2">
    <location>
        <position position="64"/>
    </location>
</feature>
<sequence>MQMMRMAKDVEDELLEEDDDGERNYGKKKITGESLGRKDWAGSSPKYRNGSNSNSKDLTRSNNT</sequence>
<dbReference type="AlphaFoldDB" id="A0A392TAC4"/>
<dbReference type="Proteomes" id="UP000265520">
    <property type="component" value="Unassembled WGS sequence"/>
</dbReference>
<protein>
    <submittedName>
        <fullName evidence="2">Uncharacterized protein</fullName>
    </submittedName>
</protein>
<feature type="compositionally biased region" description="Acidic residues" evidence="1">
    <location>
        <begin position="10"/>
        <end position="21"/>
    </location>
</feature>
<feature type="region of interest" description="Disordered" evidence="1">
    <location>
        <begin position="1"/>
        <end position="64"/>
    </location>
</feature>
<accession>A0A392TAC4</accession>
<comment type="caution">
    <text evidence="2">The sequence shown here is derived from an EMBL/GenBank/DDBJ whole genome shotgun (WGS) entry which is preliminary data.</text>
</comment>
<keyword evidence="3" id="KW-1185">Reference proteome</keyword>
<feature type="compositionally biased region" description="Polar residues" evidence="1">
    <location>
        <begin position="49"/>
        <end position="64"/>
    </location>
</feature>
<organism evidence="2 3">
    <name type="scientific">Trifolium medium</name>
    <dbReference type="NCBI Taxonomy" id="97028"/>
    <lineage>
        <taxon>Eukaryota</taxon>
        <taxon>Viridiplantae</taxon>
        <taxon>Streptophyta</taxon>
        <taxon>Embryophyta</taxon>
        <taxon>Tracheophyta</taxon>
        <taxon>Spermatophyta</taxon>
        <taxon>Magnoliopsida</taxon>
        <taxon>eudicotyledons</taxon>
        <taxon>Gunneridae</taxon>
        <taxon>Pentapetalae</taxon>
        <taxon>rosids</taxon>
        <taxon>fabids</taxon>
        <taxon>Fabales</taxon>
        <taxon>Fabaceae</taxon>
        <taxon>Papilionoideae</taxon>
        <taxon>50 kb inversion clade</taxon>
        <taxon>NPAAA clade</taxon>
        <taxon>Hologalegina</taxon>
        <taxon>IRL clade</taxon>
        <taxon>Trifolieae</taxon>
        <taxon>Trifolium</taxon>
    </lineage>
</organism>
<name>A0A392TAC4_9FABA</name>
<evidence type="ECO:0000313" key="3">
    <source>
        <dbReference type="Proteomes" id="UP000265520"/>
    </source>
</evidence>
<reference evidence="2 3" key="1">
    <citation type="journal article" date="2018" name="Front. Plant Sci.">
        <title>Red Clover (Trifolium pratense) and Zigzag Clover (T. medium) - A Picture of Genomic Similarities and Differences.</title>
        <authorList>
            <person name="Dluhosova J."/>
            <person name="Istvanek J."/>
            <person name="Nedelnik J."/>
            <person name="Repkova J."/>
        </authorList>
    </citation>
    <scope>NUCLEOTIDE SEQUENCE [LARGE SCALE GENOMIC DNA]</scope>
    <source>
        <strain evidence="3">cv. 10/8</strain>
        <tissue evidence="2">Leaf</tissue>
    </source>
</reference>
<evidence type="ECO:0000313" key="2">
    <source>
        <dbReference type="EMBL" id="MCI57150.1"/>
    </source>
</evidence>
<evidence type="ECO:0000256" key="1">
    <source>
        <dbReference type="SAM" id="MobiDB-lite"/>
    </source>
</evidence>
<proteinExistence type="predicted"/>
<dbReference type="EMBL" id="LXQA010524164">
    <property type="protein sequence ID" value="MCI57150.1"/>
    <property type="molecule type" value="Genomic_DNA"/>
</dbReference>